<dbReference type="Pfam" id="PF12680">
    <property type="entry name" value="SnoaL_2"/>
    <property type="match status" value="1"/>
</dbReference>
<feature type="domain" description="SnoaL-like" evidence="1">
    <location>
        <begin position="8"/>
        <end position="103"/>
    </location>
</feature>
<dbReference type="AlphaFoldDB" id="A0A271J0L8"/>
<sequence>MSASDFLQQHVAAVAAADLDAVLALYADDAALVSFEWAAEGAEAVRQRFTDFFDFHGEIEGVEVVYQQTTGDSAFAMYAVTGERGTFRIVNAFVLDGDACTRHFSNEVGAELDRDEVEADA</sequence>
<dbReference type="InterPro" id="IPR037401">
    <property type="entry name" value="SnoaL-like"/>
</dbReference>
<dbReference type="InterPro" id="IPR032710">
    <property type="entry name" value="NTF2-like_dom_sf"/>
</dbReference>
<dbReference type="EMBL" id="MQWD01000001">
    <property type="protein sequence ID" value="PAP76788.1"/>
    <property type="molecule type" value="Genomic_DNA"/>
</dbReference>
<evidence type="ECO:0000259" key="1">
    <source>
        <dbReference type="Pfam" id="PF12680"/>
    </source>
</evidence>
<comment type="caution">
    <text evidence="2">The sequence shown here is derived from an EMBL/GenBank/DDBJ whole genome shotgun (WGS) entry which is preliminary data.</text>
</comment>
<dbReference type="Gene3D" id="3.10.450.50">
    <property type="match status" value="1"/>
</dbReference>
<keyword evidence="3" id="KW-1185">Reference proteome</keyword>
<organism evidence="2 3">
    <name type="scientific">Rubrivirga marina</name>
    <dbReference type="NCBI Taxonomy" id="1196024"/>
    <lineage>
        <taxon>Bacteria</taxon>
        <taxon>Pseudomonadati</taxon>
        <taxon>Rhodothermota</taxon>
        <taxon>Rhodothermia</taxon>
        <taxon>Rhodothermales</taxon>
        <taxon>Rubricoccaceae</taxon>
        <taxon>Rubrivirga</taxon>
    </lineage>
</organism>
<dbReference type="Proteomes" id="UP000216339">
    <property type="component" value="Unassembled WGS sequence"/>
</dbReference>
<dbReference type="SUPFAM" id="SSF54427">
    <property type="entry name" value="NTF2-like"/>
    <property type="match status" value="1"/>
</dbReference>
<accession>A0A271J0L8</accession>
<protein>
    <recommendedName>
        <fullName evidence="1">SnoaL-like domain-containing protein</fullName>
    </recommendedName>
</protein>
<proteinExistence type="predicted"/>
<gene>
    <name evidence="2" type="ORF">BSZ37_10250</name>
</gene>
<evidence type="ECO:0000313" key="3">
    <source>
        <dbReference type="Proteomes" id="UP000216339"/>
    </source>
</evidence>
<evidence type="ECO:0000313" key="2">
    <source>
        <dbReference type="EMBL" id="PAP76788.1"/>
    </source>
</evidence>
<dbReference type="RefSeq" id="WP_095510454.1">
    <property type="nucleotide sequence ID" value="NZ_MQWD01000001.1"/>
</dbReference>
<reference evidence="2 3" key="1">
    <citation type="submission" date="2016-11" db="EMBL/GenBank/DDBJ databases">
        <title>Study of marine rhodopsin-containing bacteria.</title>
        <authorList>
            <person name="Yoshizawa S."/>
            <person name="Kumagai Y."/>
            <person name="Kogure K."/>
        </authorList>
    </citation>
    <scope>NUCLEOTIDE SEQUENCE [LARGE SCALE GENOMIC DNA]</scope>
    <source>
        <strain evidence="2 3">SAORIC-28</strain>
    </source>
</reference>
<name>A0A271J0L8_9BACT</name>